<dbReference type="Pfam" id="PF09851">
    <property type="entry name" value="SHOCT"/>
    <property type="match status" value="1"/>
</dbReference>
<dbReference type="RefSeq" id="WP_135942081.1">
    <property type="nucleotide sequence ID" value="NZ_SRYK01000021.1"/>
</dbReference>
<evidence type="ECO:0000259" key="1">
    <source>
        <dbReference type="Pfam" id="PF09851"/>
    </source>
</evidence>
<gene>
    <name evidence="2" type="ORF">E5340_05460</name>
</gene>
<name>A0A4S2EIA0_9LACO</name>
<dbReference type="InterPro" id="IPR018649">
    <property type="entry name" value="SHOCT"/>
</dbReference>
<organism evidence="2 3">
    <name type="scientific">Ligilactobacillus murinus</name>
    <dbReference type="NCBI Taxonomy" id="1622"/>
    <lineage>
        <taxon>Bacteria</taxon>
        <taxon>Bacillati</taxon>
        <taxon>Bacillota</taxon>
        <taxon>Bacilli</taxon>
        <taxon>Lactobacillales</taxon>
        <taxon>Lactobacillaceae</taxon>
        <taxon>Ligilactobacillus</taxon>
    </lineage>
</organism>
<evidence type="ECO:0000313" key="2">
    <source>
        <dbReference type="EMBL" id="TGY55457.1"/>
    </source>
</evidence>
<comment type="caution">
    <text evidence="2">The sequence shown here is derived from an EMBL/GenBank/DDBJ whole genome shotgun (WGS) entry which is preliminary data.</text>
</comment>
<accession>A0A4S2EIA0</accession>
<reference evidence="2 3" key="1">
    <citation type="submission" date="2019-04" db="EMBL/GenBank/DDBJ databases">
        <title>Microbes associate with the intestines of laboratory mice.</title>
        <authorList>
            <person name="Navarre W."/>
            <person name="Wong E."/>
            <person name="Huang K."/>
            <person name="Tropini C."/>
            <person name="Ng K."/>
            <person name="Yu B."/>
        </authorList>
    </citation>
    <scope>NUCLEOTIDE SEQUENCE [LARGE SCALE GENOMIC DNA]</scope>
    <source>
        <strain evidence="2 3">NM26_J9</strain>
    </source>
</reference>
<evidence type="ECO:0000313" key="3">
    <source>
        <dbReference type="Proteomes" id="UP000306855"/>
    </source>
</evidence>
<dbReference type="Proteomes" id="UP000306855">
    <property type="component" value="Unassembled WGS sequence"/>
</dbReference>
<dbReference type="EMBL" id="SRYK01000021">
    <property type="protein sequence ID" value="TGY55457.1"/>
    <property type="molecule type" value="Genomic_DNA"/>
</dbReference>
<protein>
    <submittedName>
        <fullName evidence="2">SHOCT domain-containing protein</fullName>
    </submittedName>
</protein>
<sequence length="236" mass="26362">MGFLDKLKQDYTTAQEKAKSDRKLAAEKERRQTQLIKDVSTSHPTKIAHNKLMFNDDLEIIGFDMGVLLPKQALAYSDIVDYEIHQNGSGVSRGSINLARGVGMGLATGGLGLIVGLATGGKQKTTEMSEKIEIFIKVNDPTDPTRILVTSAKRLKIDSKQYAQDFKDTQEITATLDRIIKRNEERGLIEQNEQQAENVESSVDPLEEIAKLKKLLDMEAITQDEFEAKKKQLLDL</sequence>
<proteinExistence type="predicted"/>
<dbReference type="AlphaFoldDB" id="A0A4S2EIA0"/>
<feature type="domain" description="SHOCT" evidence="1">
    <location>
        <begin position="207"/>
        <end position="234"/>
    </location>
</feature>